<feature type="transmembrane region" description="Helical" evidence="7">
    <location>
        <begin position="406"/>
        <end position="424"/>
    </location>
</feature>
<dbReference type="PANTHER" id="PTHR48090">
    <property type="entry name" value="UNDECAPRENYL-PHOSPHATE 4-DEOXY-4-FORMAMIDO-L-ARABINOSE TRANSFERASE-RELATED"/>
    <property type="match status" value="1"/>
</dbReference>
<name>A0A7J5BR56_9MICO</name>
<dbReference type="Pfam" id="PF16316">
    <property type="entry name" value="DUF4956"/>
    <property type="match status" value="1"/>
</dbReference>
<feature type="compositionally biased region" description="Basic and acidic residues" evidence="6">
    <location>
        <begin position="579"/>
        <end position="613"/>
    </location>
</feature>
<evidence type="ECO:0000256" key="4">
    <source>
        <dbReference type="ARBA" id="ARBA00022989"/>
    </source>
</evidence>
<dbReference type="InterPro" id="IPR001173">
    <property type="entry name" value="Glyco_trans_2-like"/>
</dbReference>
<dbReference type="GO" id="GO:0000271">
    <property type="term" value="P:polysaccharide biosynthetic process"/>
    <property type="evidence" value="ECO:0007669"/>
    <property type="project" value="InterPro"/>
</dbReference>
<comment type="caution">
    <text evidence="10">The sequence shown here is derived from an EMBL/GenBank/DDBJ whole genome shotgun (WGS) entry which is preliminary data.</text>
</comment>
<feature type="transmembrane region" description="Helical" evidence="7">
    <location>
        <begin position="247"/>
        <end position="269"/>
    </location>
</feature>
<feature type="transmembrane region" description="Helical" evidence="7">
    <location>
        <begin position="444"/>
        <end position="471"/>
    </location>
</feature>
<evidence type="ECO:0000259" key="8">
    <source>
        <dbReference type="Pfam" id="PF00535"/>
    </source>
</evidence>
<keyword evidence="4 7" id="KW-1133">Transmembrane helix</keyword>
<dbReference type="Gene3D" id="3.90.550.10">
    <property type="entry name" value="Spore Coat Polysaccharide Biosynthesis Protein SpsA, Chain A"/>
    <property type="match status" value="1"/>
</dbReference>
<keyword evidence="3 7" id="KW-0812">Transmembrane</keyword>
<feature type="transmembrane region" description="Helical" evidence="7">
    <location>
        <begin position="483"/>
        <end position="498"/>
    </location>
</feature>
<evidence type="ECO:0000256" key="6">
    <source>
        <dbReference type="SAM" id="MobiDB-lite"/>
    </source>
</evidence>
<comment type="similarity">
    <text evidence="2">Belongs to the glycosyltransferase 2 family.</text>
</comment>
<evidence type="ECO:0000256" key="1">
    <source>
        <dbReference type="ARBA" id="ARBA00004141"/>
    </source>
</evidence>
<evidence type="ECO:0000256" key="5">
    <source>
        <dbReference type="ARBA" id="ARBA00023136"/>
    </source>
</evidence>
<protein>
    <submittedName>
        <fullName evidence="10">DUF4956 domain-containing protein</fullName>
    </submittedName>
</protein>
<feature type="region of interest" description="Disordered" evidence="6">
    <location>
        <begin position="349"/>
        <end position="401"/>
    </location>
</feature>
<feature type="domain" description="GtrA/DPMS transmembrane" evidence="9">
    <location>
        <begin position="226"/>
        <end position="338"/>
    </location>
</feature>
<dbReference type="PANTHER" id="PTHR48090:SF7">
    <property type="entry name" value="RFBJ PROTEIN"/>
    <property type="match status" value="1"/>
</dbReference>
<proteinExistence type="inferred from homology"/>
<gene>
    <name evidence="10" type="ORF">F8O01_09020</name>
</gene>
<dbReference type="AlphaFoldDB" id="A0A7J5BR56"/>
<feature type="region of interest" description="Disordered" evidence="6">
    <location>
        <begin position="579"/>
        <end position="623"/>
    </location>
</feature>
<evidence type="ECO:0000313" key="11">
    <source>
        <dbReference type="Proteomes" id="UP000467240"/>
    </source>
</evidence>
<evidence type="ECO:0000259" key="9">
    <source>
        <dbReference type="Pfam" id="PF04138"/>
    </source>
</evidence>
<evidence type="ECO:0000256" key="7">
    <source>
        <dbReference type="SAM" id="Phobius"/>
    </source>
</evidence>
<dbReference type="Proteomes" id="UP000467240">
    <property type="component" value="Unassembled WGS sequence"/>
</dbReference>
<feature type="transmembrane region" description="Helical" evidence="7">
    <location>
        <begin position="310"/>
        <end position="332"/>
    </location>
</feature>
<dbReference type="Pfam" id="PF04138">
    <property type="entry name" value="GtrA_DPMS_TM"/>
    <property type="match status" value="1"/>
</dbReference>
<dbReference type="InterPro" id="IPR050256">
    <property type="entry name" value="Glycosyltransferase_2"/>
</dbReference>
<accession>A0A7J5BR56</accession>
<comment type="subcellular location">
    <subcellularLocation>
        <location evidence="1">Membrane</location>
        <topology evidence="1">Multi-pass membrane protein</topology>
    </subcellularLocation>
</comment>
<evidence type="ECO:0000313" key="10">
    <source>
        <dbReference type="EMBL" id="KAB1656792.1"/>
    </source>
</evidence>
<dbReference type="EMBL" id="WBJZ01000010">
    <property type="protein sequence ID" value="KAB1656792.1"/>
    <property type="molecule type" value="Genomic_DNA"/>
</dbReference>
<feature type="transmembrane region" description="Helical" evidence="7">
    <location>
        <begin position="281"/>
        <end position="304"/>
    </location>
</feature>
<dbReference type="SUPFAM" id="SSF53448">
    <property type="entry name" value="Nucleotide-diphospho-sugar transferases"/>
    <property type="match status" value="1"/>
</dbReference>
<dbReference type="InterPro" id="IPR032531">
    <property type="entry name" value="DUF4956"/>
</dbReference>
<dbReference type="Pfam" id="PF00535">
    <property type="entry name" value="Glycos_transf_2"/>
    <property type="match status" value="1"/>
</dbReference>
<reference evidence="10 11" key="1">
    <citation type="submission" date="2019-09" db="EMBL/GenBank/DDBJ databases">
        <title>Phylogeny of genus Pseudoclavibacter and closely related genus.</title>
        <authorList>
            <person name="Li Y."/>
        </authorList>
    </citation>
    <scope>NUCLEOTIDE SEQUENCE [LARGE SCALE GENOMIC DNA]</scope>
    <source>
        <strain evidence="10 11">DSM 23821</strain>
    </source>
</reference>
<organism evidence="10 11">
    <name type="scientific">Pseudoclavibacter chungangensis</name>
    <dbReference type="NCBI Taxonomy" id="587635"/>
    <lineage>
        <taxon>Bacteria</taxon>
        <taxon>Bacillati</taxon>
        <taxon>Actinomycetota</taxon>
        <taxon>Actinomycetes</taxon>
        <taxon>Micrococcales</taxon>
        <taxon>Microbacteriaceae</taxon>
        <taxon>Pseudoclavibacter</taxon>
    </lineage>
</organism>
<keyword evidence="11" id="KW-1185">Reference proteome</keyword>
<evidence type="ECO:0000256" key="2">
    <source>
        <dbReference type="ARBA" id="ARBA00006739"/>
    </source>
</evidence>
<dbReference type="GO" id="GO:0016020">
    <property type="term" value="C:membrane"/>
    <property type="evidence" value="ECO:0007669"/>
    <property type="project" value="UniProtKB-SubCell"/>
</dbReference>
<keyword evidence="5 7" id="KW-0472">Membrane</keyword>
<feature type="domain" description="Glycosyltransferase 2-like" evidence="8">
    <location>
        <begin position="7"/>
        <end position="125"/>
    </location>
</feature>
<evidence type="ECO:0000256" key="3">
    <source>
        <dbReference type="ARBA" id="ARBA00022692"/>
    </source>
</evidence>
<dbReference type="CDD" id="cd04179">
    <property type="entry name" value="DPM_DPG-synthase_like"/>
    <property type="match status" value="1"/>
</dbReference>
<feature type="transmembrane region" description="Helical" evidence="7">
    <location>
        <begin position="219"/>
        <end position="241"/>
    </location>
</feature>
<dbReference type="OrthoDB" id="9810303at2"/>
<dbReference type="InterPro" id="IPR007267">
    <property type="entry name" value="GtrA_DPMS_TM"/>
</dbReference>
<dbReference type="InterPro" id="IPR029044">
    <property type="entry name" value="Nucleotide-diphossugar_trans"/>
</dbReference>
<sequence>MRAVYLLVPAFRPTHRLPALVRAVRAAEPALDVLVVDDGSGPAFADVFEAARDAGAEVVTTAVNHGKGCALKTGFATIAERAPGAAVVTADADGQHAPEDIRRVAHRLDEGDADIVLGARAFGRGTPLRSRIGNAVACVLVRAVGRVRASDMQTGLRGFDPALPDWLVGVPGERFEYELRVLLEAGRRGLRTAEVPIETIYLDENAGSHFRPLTDSVRVLAPLLAYLGSSLAGFVVDVVLLELVMSATASLALAVVAARLVSGSVNFVLNRRLVFRDARTPLGRAIGGYVALATVLLAANWLLLTWLTGLGIALLLAKVLTEAMLLVAGFAVQRFGIFRAPTTRIHAHADRGTRCAAPTRHAATHPRARGPGARSPAGSTRTSLTPRRTIPDPPTTRRKQPSVNTLLLLGADLVAIAVLTYGLFLHRHHRRDLAGAFVGVNIGVFAVAAVLGSTDVGLGVGLGLFGVLSIIRLRSSEISQRGVAYYFAALALGLVAGLTTSAPLVQLALMALIVVASYVADHPALSKRSRHQVLVLDEAITDEDVLRSRVEQLLGARVRQFTVLQTDFVTDTTRVDVRVQLPRRDEPAPDGTEKVKAPGAARRESSSARDEGMRMPQPTRVRP</sequence>